<feature type="transmembrane region" description="Helical" evidence="14">
    <location>
        <begin position="315"/>
        <end position="337"/>
    </location>
</feature>
<evidence type="ECO:0000313" key="15">
    <source>
        <dbReference type="EMBL" id="GAN37124.1"/>
    </source>
</evidence>
<evidence type="ECO:0000256" key="10">
    <source>
        <dbReference type="ARBA" id="ARBA00037387"/>
    </source>
</evidence>
<keyword evidence="3" id="KW-0813">Transport</keyword>
<protein>
    <recommendedName>
        <fullName evidence="12">Ascorbate-specific PTS system EIIC component</fullName>
    </recommendedName>
    <alternativeName>
        <fullName evidence="13">Ascorbate-specific permease IIC component UlaA</fullName>
    </alternativeName>
</protein>
<evidence type="ECO:0000256" key="4">
    <source>
        <dbReference type="ARBA" id="ARBA00022475"/>
    </source>
</evidence>
<comment type="subcellular location">
    <subcellularLocation>
        <location evidence="1">Cell membrane</location>
        <topology evidence="1">Multi-pass membrane protein</topology>
    </subcellularLocation>
</comment>
<keyword evidence="4" id="KW-1003">Cell membrane</keyword>
<feature type="transmembrane region" description="Helical" evidence="14">
    <location>
        <begin position="147"/>
        <end position="169"/>
    </location>
</feature>
<comment type="caution">
    <text evidence="15">The sequence shown here is derived from an EMBL/GenBank/DDBJ whole genome shotgun (WGS) entry which is preliminary data.</text>
</comment>
<sequence length="427" mass="45954">MAILLYIINNVLSQPIFIIGLVVILGMAVQHKSWDKILPSTIKAIIGFTMINVGGQTLGTALLPLQQMISKIFGIKAPGSDNIGATQAASLAKIGTEMALIFALGFLINILMARFTRFKFVHLSPHVSFFFAGMIAALLKYNTNLSFIPLVIIGALILGVYMTLSCAYVNYFIKPVKGADGFTLAHSSSSGLFVASVLAKLFGNKQNDLEHLKIPKQLNFLREMTISLTIVMTALFFFLGLFAGNSWLMQHVSAGKDVVVFAVLKGVEFGMWITVIITGVRMMLSEIIPAFHGLADKFIPNAKPGLDIPLLFPNYPTSVIVGFLCSLTTGLIGMLLLGTTNYPIIVFPALIPTFFTGAATAIFGDAHGGVRGAIIGSSVNGFLLIFGQALLLPLVGTYAPIMRILSETDYCVYGPILGFFLKMIGGI</sequence>
<feature type="transmembrane region" description="Helical" evidence="14">
    <location>
        <begin position="269"/>
        <end position="295"/>
    </location>
</feature>
<feature type="transmembrane region" description="Helical" evidence="14">
    <location>
        <begin position="344"/>
        <end position="364"/>
    </location>
</feature>
<feature type="transmembrane region" description="Helical" evidence="14">
    <location>
        <begin position="370"/>
        <end position="395"/>
    </location>
</feature>
<dbReference type="EMBL" id="BAYM01000099">
    <property type="protein sequence ID" value="GAN37124.1"/>
    <property type="molecule type" value="Genomic_DNA"/>
</dbReference>
<keyword evidence="9 14" id="KW-0472">Membrane</keyword>
<keyword evidence="8 14" id="KW-1133">Transmembrane helix</keyword>
<evidence type="ECO:0000256" key="9">
    <source>
        <dbReference type="ARBA" id="ARBA00023136"/>
    </source>
</evidence>
<dbReference type="Pfam" id="PF03611">
    <property type="entry name" value="EIIC-GAT"/>
    <property type="match status" value="1"/>
</dbReference>
<evidence type="ECO:0000256" key="2">
    <source>
        <dbReference type="ARBA" id="ARBA00011738"/>
    </source>
</evidence>
<gene>
    <name evidence="15" type="ORF">LC0644_1713</name>
</gene>
<organism evidence="15 16">
    <name type="scientific">Lacticaseibacillus paracasei NRIC 0644</name>
    <dbReference type="NCBI Taxonomy" id="1435038"/>
    <lineage>
        <taxon>Bacteria</taxon>
        <taxon>Bacillati</taxon>
        <taxon>Bacillota</taxon>
        <taxon>Bacilli</taxon>
        <taxon>Lactobacillales</taxon>
        <taxon>Lactobacillaceae</taxon>
        <taxon>Lacticaseibacillus</taxon>
    </lineage>
</organism>
<evidence type="ECO:0000256" key="14">
    <source>
        <dbReference type="SAM" id="Phobius"/>
    </source>
</evidence>
<feature type="transmembrane region" description="Helical" evidence="14">
    <location>
        <begin position="181"/>
        <end position="202"/>
    </location>
</feature>
<evidence type="ECO:0000256" key="3">
    <source>
        <dbReference type="ARBA" id="ARBA00022448"/>
    </source>
</evidence>
<feature type="transmembrane region" description="Helical" evidence="14">
    <location>
        <begin position="120"/>
        <end position="141"/>
    </location>
</feature>
<feature type="transmembrane region" description="Helical" evidence="14">
    <location>
        <begin position="94"/>
        <end position="113"/>
    </location>
</feature>
<dbReference type="InterPro" id="IPR004703">
    <property type="entry name" value="PTS_sugar-sp_permease"/>
</dbReference>
<comment type="function">
    <text evidence="10">The phosphoenolpyruvate-dependent sugar phosphotransferase system (sugar PTS), a major carbohydrate active transport system, catalyzes the phosphorylation of incoming sugar substrates concomitantly with their translocation across the cell membrane. The enzyme II UlaABC PTS system is involved in ascorbate transport.</text>
</comment>
<comment type="subunit">
    <text evidence="2">Homodimer.</text>
</comment>
<dbReference type="RefSeq" id="WP_045625430.1">
    <property type="nucleotide sequence ID" value="NZ_BAYM01000099.1"/>
</dbReference>
<evidence type="ECO:0000256" key="11">
    <source>
        <dbReference type="ARBA" id="ARBA00038218"/>
    </source>
</evidence>
<keyword evidence="5" id="KW-0762">Sugar transport</keyword>
<feature type="transmembrane region" description="Helical" evidence="14">
    <location>
        <begin position="6"/>
        <end position="29"/>
    </location>
</feature>
<dbReference type="AlphaFoldDB" id="A0A0C9PY82"/>
<reference evidence="16" key="1">
    <citation type="submission" date="2014-05" db="EMBL/GenBank/DDBJ databases">
        <title>Whole genome sequencing of Lactobacillus casei NRIC0644.</title>
        <authorList>
            <person name="Atarashi H."/>
            <person name="Yoshida Y."/>
            <person name="Fujimura S."/>
            <person name="Tanaka N."/>
            <person name="Shiwa Y."/>
            <person name="Yoshikawa H."/>
            <person name="Okada S."/>
            <person name="Nakagawa J."/>
        </authorList>
    </citation>
    <scope>NUCLEOTIDE SEQUENCE [LARGE SCALE GENOMIC DNA]</scope>
    <source>
        <strain evidence="16">NRIC0644</strain>
    </source>
</reference>
<dbReference type="GO" id="GO:0005886">
    <property type="term" value="C:plasma membrane"/>
    <property type="evidence" value="ECO:0007669"/>
    <property type="project" value="UniProtKB-SubCell"/>
</dbReference>
<evidence type="ECO:0000256" key="13">
    <source>
        <dbReference type="ARBA" id="ARBA00042859"/>
    </source>
</evidence>
<evidence type="ECO:0000313" key="16">
    <source>
        <dbReference type="Proteomes" id="UP000032552"/>
    </source>
</evidence>
<proteinExistence type="inferred from homology"/>
<dbReference type="PANTHER" id="PTHR33843">
    <property type="entry name" value="ASCORBATE-SPECIFIC PTS SYSTEM EIIC COMPONENT"/>
    <property type="match status" value="1"/>
</dbReference>
<accession>A0A0C9PY82</accession>
<dbReference type="GO" id="GO:0009401">
    <property type="term" value="P:phosphoenolpyruvate-dependent sugar phosphotransferase system"/>
    <property type="evidence" value="ECO:0007669"/>
    <property type="project" value="UniProtKB-KW"/>
</dbReference>
<evidence type="ECO:0000256" key="1">
    <source>
        <dbReference type="ARBA" id="ARBA00004651"/>
    </source>
</evidence>
<dbReference type="Proteomes" id="UP000032552">
    <property type="component" value="Unassembled WGS sequence"/>
</dbReference>
<keyword evidence="6" id="KW-0598">Phosphotransferase system</keyword>
<keyword evidence="7 14" id="KW-0812">Transmembrane</keyword>
<evidence type="ECO:0000256" key="12">
    <source>
        <dbReference type="ARBA" id="ARBA00039702"/>
    </source>
</evidence>
<comment type="similarity">
    <text evidence="11">Belongs to the UlaA family.</text>
</comment>
<dbReference type="InterPro" id="IPR051562">
    <property type="entry name" value="Ascorbate-PTS_EIIC"/>
</dbReference>
<feature type="transmembrane region" description="Helical" evidence="14">
    <location>
        <begin position="226"/>
        <end position="248"/>
    </location>
</feature>
<evidence type="ECO:0000256" key="7">
    <source>
        <dbReference type="ARBA" id="ARBA00022692"/>
    </source>
</evidence>
<evidence type="ECO:0000256" key="5">
    <source>
        <dbReference type="ARBA" id="ARBA00022597"/>
    </source>
</evidence>
<name>A0A0C9PY82_LACPA</name>
<evidence type="ECO:0000256" key="8">
    <source>
        <dbReference type="ARBA" id="ARBA00022989"/>
    </source>
</evidence>
<evidence type="ECO:0000256" key="6">
    <source>
        <dbReference type="ARBA" id="ARBA00022683"/>
    </source>
</evidence>
<dbReference type="PANTHER" id="PTHR33843:SF4">
    <property type="entry name" value="ASCORBATE-SPECIFIC PTS SYSTEM EIIC COMPONENT"/>
    <property type="match status" value="1"/>
</dbReference>